<dbReference type="Proteomes" id="UP000184363">
    <property type="component" value="Unassembled WGS sequence"/>
</dbReference>
<sequence length="378" mass="40446">MNRQQTIWSAVGAAGAAVTGLAVGAAARKSKQIAAERRRLAAQLTGGAIPGEQPPGEQISVIADDGLRLSCEEIAPLDGGEPDLTVVLVHGFALDRRTWHFQRRTFAELPGGGDAPRVRQVLYDLRSHGRSERGPRESCTIEQLGRDLEAVLRTLVPDGPIVLIGHSMGGMTVMALAEQFPRLFEERIVGVGLVSTSAGEVGSAGLPKALLSRRNPLTRGVGLLARVQPTLVETGRRLLGDVIWAITRSFAYGDRNVAPWLVDLVDSMISANAVDALTDFVDTVNSHDRIAALPALAGCEVLVAAGDADRVIPFSHAERIAAELPDATLVRFPGVGHMPMLEQPAAMDEALLDLLRRSARRIGGPSRPGVLRRLRRRA</sequence>
<dbReference type="RefSeq" id="WP_073458673.1">
    <property type="nucleotide sequence ID" value="NZ_FRAP01000016.1"/>
</dbReference>
<dbReference type="AlphaFoldDB" id="A0A1M6X3M9"/>
<dbReference type="STRING" id="1848.SAMN05443637_11619"/>
<evidence type="ECO:0000313" key="3">
    <source>
        <dbReference type="Proteomes" id="UP000184363"/>
    </source>
</evidence>
<dbReference type="EMBL" id="FRAP01000016">
    <property type="protein sequence ID" value="SHL00607.1"/>
    <property type="molecule type" value="Genomic_DNA"/>
</dbReference>
<dbReference type="InterPro" id="IPR050471">
    <property type="entry name" value="AB_hydrolase"/>
</dbReference>
<evidence type="ECO:0000259" key="1">
    <source>
        <dbReference type="Pfam" id="PF12697"/>
    </source>
</evidence>
<organism evidence="2 3">
    <name type="scientific">Pseudonocardia thermophila</name>
    <dbReference type="NCBI Taxonomy" id="1848"/>
    <lineage>
        <taxon>Bacteria</taxon>
        <taxon>Bacillati</taxon>
        <taxon>Actinomycetota</taxon>
        <taxon>Actinomycetes</taxon>
        <taxon>Pseudonocardiales</taxon>
        <taxon>Pseudonocardiaceae</taxon>
        <taxon>Pseudonocardia</taxon>
    </lineage>
</organism>
<dbReference type="PANTHER" id="PTHR43433">
    <property type="entry name" value="HYDROLASE, ALPHA/BETA FOLD FAMILY PROTEIN"/>
    <property type="match status" value="1"/>
</dbReference>
<accession>A0A1M6X3M9</accession>
<name>A0A1M6X3M9_PSETH</name>
<reference evidence="2 3" key="1">
    <citation type="submission" date="2016-11" db="EMBL/GenBank/DDBJ databases">
        <authorList>
            <person name="Jaros S."/>
            <person name="Januszkiewicz K."/>
            <person name="Wedrychowicz H."/>
        </authorList>
    </citation>
    <scope>NUCLEOTIDE SEQUENCE [LARGE SCALE GENOMIC DNA]</scope>
    <source>
        <strain evidence="2 3">DSM 43832</strain>
    </source>
</reference>
<evidence type="ECO:0000313" key="2">
    <source>
        <dbReference type="EMBL" id="SHL00607.1"/>
    </source>
</evidence>
<dbReference type="Pfam" id="PF12697">
    <property type="entry name" value="Abhydrolase_6"/>
    <property type="match status" value="1"/>
</dbReference>
<dbReference type="InterPro" id="IPR029058">
    <property type="entry name" value="AB_hydrolase_fold"/>
</dbReference>
<proteinExistence type="predicted"/>
<dbReference type="GO" id="GO:0003824">
    <property type="term" value="F:catalytic activity"/>
    <property type="evidence" value="ECO:0007669"/>
    <property type="project" value="UniProtKB-ARBA"/>
</dbReference>
<dbReference type="PANTHER" id="PTHR43433:SF1">
    <property type="entry name" value="BLL5160 PROTEIN"/>
    <property type="match status" value="1"/>
</dbReference>
<feature type="domain" description="AB hydrolase-1" evidence="1">
    <location>
        <begin position="86"/>
        <end position="347"/>
    </location>
</feature>
<dbReference type="Gene3D" id="3.40.50.1820">
    <property type="entry name" value="alpha/beta hydrolase"/>
    <property type="match status" value="1"/>
</dbReference>
<dbReference type="OrthoDB" id="5422338at2"/>
<protein>
    <submittedName>
        <fullName evidence="2">Pimeloyl-ACP methyl ester carboxylesterase</fullName>
    </submittedName>
</protein>
<keyword evidence="3" id="KW-1185">Reference proteome</keyword>
<dbReference type="InterPro" id="IPR000073">
    <property type="entry name" value="AB_hydrolase_1"/>
</dbReference>
<dbReference type="SUPFAM" id="SSF53474">
    <property type="entry name" value="alpha/beta-Hydrolases"/>
    <property type="match status" value="1"/>
</dbReference>
<gene>
    <name evidence="2" type="ORF">SAMN05443637_11619</name>
</gene>